<comment type="caution">
    <text evidence="1">The sequence shown here is derived from an EMBL/GenBank/DDBJ whole genome shotgun (WGS) entry which is preliminary data.</text>
</comment>
<sequence>MQPFNERDQNHFNLNFIWSVRYLSSHEKKKETQTCLWVNKISFCSGGTKNHQLNWARCQSSCDLAAMDYDGYGLGSSMSCGVCSDGKRKQIMSKNQDDSKFLGWCHLQRERSPGLGCAHPRAGVSGVPWARVCASACRGVRCSLGSGVRIRVQGCQASPGLGCAHPCAGVSGVPWALVCASACRGVRGTCTHRCALAPRPSCSGASASKAPSSKSYVELSFLLLPSKQEAFCANSQNSSFYCHPWLPFPSLTFAVCICTYLCIYTHRYAFAVQVIKTGESFCVFLIGEEILKTRNCNLLNFKLKKKKTKKKQNQNCPAVEDGASFLQPL</sequence>
<proteinExistence type="predicted"/>
<dbReference type="Proteomes" id="UP000053872">
    <property type="component" value="Unassembled WGS sequence"/>
</dbReference>
<reference evidence="1 2" key="1">
    <citation type="journal article" date="2013" name="Science">
        <title>Genomic diversity and evolution of the head crest in the rock pigeon.</title>
        <authorList>
            <person name="Shapiro M.D."/>
            <person name="Kronenberg Z."/>
            <person name="Li C."/>
            <person name="Domyan E.T."/>
            <person name="Pan H."/>
            <person name="Campbell M."/>
            <person name="Tan H."/>
            <person name="Huff C.D."/>
            <person name="Hu H."/>
            <person name="Vickrey A.I."/>
            <person name="Nielsen S.C."/>
            <person name="Stringham S.A."/>
            <person name="Hu H."/>
            <person name="Willerslev E."/>
            <person name="Gilbert M.T."/>
            <person name="Yandell M."/>
            <person name="Zhang G."/>
            <person name="Wang J."/>
        </authorList>
    </citation>
    <scope>NUCLEOTIDE SEQUENCE [LARGE SCALE GENOMIC DNA]</scope>
    <source>
        <tissue evidence="1">Blood</tissue>
    </source>
</reference>
<name>A0A2I0LMK7_COLLI</name>
<dbReference type="AlphaFoldDB" id="A0A2I0LMK7"/>
<protein>
    <submittedName>
        <fullName evidence="1">Putative LOC102091695</fullName>
    </submittedName>
</protein>
<dbReference type="KEGG" id="clv:102091695"/>
<accession>A0A2I0LMK7</accession>
<dbReference type="InParanoid" id="A0A2I0LMK7"/>
<dbReference type="EMBL" id="AKCR02000189">
    <property type="protein sequence ID" value="PKK18665.1"/>
    <property type="molecule type" value="Genomic_DNA"/>
</dbReference>
<organism evidence="1 2">
    <name type="scientific">Columba livia</name>
    <name type="common">Rock dove</name>
    <dbReference type="NCBI Taxonomy" id="8932"/>
    <lineage>
        <taxon>Eukaryota</taxon>
        <taxon>Metazoa</taxon>
        <taxon>Chordata</taxon>
        <taxon>Craniata</taxon>
        <taxon>Vertebrata</taxon>
        <taxon>Euteleostomi</taxon>
        <taxon>Archelosauria</taxon>
        <taxon>Archosauria</taxon>
        <taxon>Dinosauria</taxon>
        <taxon>Saurischia</taxon>
        <taxon>Theropoda</taxon>
        <taxon>Coelurosauria</taxon>
        <taxon>Aves</taxon>
        <taxon>Neognathae</taxon>
        <taxon>Neoaves</taxon>
        <taxon>Columbimorphae</taxon>
        <taxon>Columbiformes</taxon>
        <taxon>Columbidae</taxon>
        <taxon>Columba</taxon>
    </lineage>
</organism>
<evidence type="ECO:0000313" key="2">
    <source>
        <dbReference type="Proteomes" id="UP000053872"/>
    </source>
</evidence>
<evidence type="ECO:0000313" key="1">
    <source>
        <dbReference type="EMBL" id="PKK18665.1"/>
    </source>
</evidence>
<keyword evidence="2" id="KW-1185">Reference proteome</keyword>
<gene>
    <name evidence="1" type="ORF">A306_00013282</name>
</gene>